<dbReference type="Pfam" id="PF12796">
    <property type="entry name" value="Ank_2"/>
    <property type="match status" value="1"/>
</dbReference>
<comment type="caution">
    <text evidence="5">The sequence shown here is derived from an EMBL/GenBank/DDBJ whole genome shotgun (WGS) entry which is preliminary data.</text>
</comment>
<feature type="repeat" description="ANK" evidence="3">
    <location>
        <begin position="136"/>
        <end position="160"/>
    </location>
</feature>
<dbReference type="PROSITE" id="PS50297">
    <property type="entry name" value="ANK_REP_REGION"/>
    <property type="match status" value="1"/>
</dbReference>
<dbReference type="InterPro" id="IPR002110">
    <property type="entry name" value="Ankyrin_rpt"/>
</dbReference>
<organism evidence="5 6">
    <name type="scientific">Apodospora peruviana</name>
    <dbReference type="NCBI Taxonomy" id="516989"/>
    <lineage>
        <taxon>Eukaryota</taxon>
        <taxon>Fungi</taxon>
        <taxon>Dikarya</taxon>
        <taxon>Ascomycota</taxon>
        <taxon>Pezizomycotina</taxon>
        <taxon>Sordariomycetes</taxon>
        <taxon>Sordariomycetidae</taxon>
        <taxon>Sordariales</taxon>
        <taxon>Lasiosphaeriaceae</taxon>
        <taxon>Apodospora</taxon>
    </lineage>
</organism>
<dbReference type="EMBL" id="JAUEDM010000002">
    <property type="protein sequence ID" value="KAK3326715.1"/>
    <property type="molecule type" value="Genomic_DNA"/>
</dbReference>
<evidence type="ECO:0000313" key="5">
    <source>
        <dbReference type="EMBL" id="KAK3326715.1"/>
    </source>
</evidence>
<dbReference type="Gene3D" id="1.25.40.20">
    <property type="entry name" value="Ankyrin repeat-containing domain"/>
    <property type="match status" value="1"/>
</dbReference>
<reference evidence="5" key="2">
    <citation type="submission" date="2023-06" db="EMBL/GenBank/DDBJ databases">
        <authorList>
            <consortium name="Lawrence Berkeley National Laboratory"/>
            <person name="Haridas S."/>
            <person name="Hensen N."/>
            <person name="Bonometti L."/>
            <person name="Westerberg I."/>
            <person name="Brannstrom I.O."/>
            <person name="Guillou S."/>
            <person name="Cros-Aarteil S."/>
            <person name="Calhoun S."/>
            <person name="Kuo A."/>
            <person name="Mondo S."/>
            <person name="Pangilinan J."/>
            <person name="Riley R."/>
            <person name="Labutti K."/>
            <person name="Andreopoulos B."/>
            <person name="Lipzen A."/>
            <person name="Chen C."/>
            <person name="Yanf M."/>
            <person name="Daum C."/>
            <person name="Ng V."/>
            <person name="Clum A."/>
            <person name="Steindorff A."/>
            <person name="Ohm R."/>
            <person name="Martin F."/>
            <person name="Silar P."/>
            <person name="Natvig D."/>
            <person name="Lalanne C."/>
            <person name="Gautier V."/>
            <person name="Ament-Velasquez S.L."/>
            <person name="Kruys A."/>
            <person name="Hutchinson M.I."/>
            <person name="Powell A.J."/>
            <person name="Barry K."/>
            <person name="Miller A.N."/>
            <person name="Grigoriev I.V."/>
            <person name="Debuchy R."/>
            <person name="Gladieux P."/>
            <person name="Thoren M.H."/>
            <person name="Johannesson H."/>
        </authorList>
    </citation>
    <scope>NUCLEOTIDE SEQUENCE</scope>
    <source>
        <strain evidence="5">CBS 118394</strain>
    </source>
</reference>
<keyword evidence="6" id="KW-1185">Reference proteome</keyword>
<dbReference type="SUPFAM" id="SSF48403">
    <property type="entry name" value="Ankyrin repeat"/>
    <property type="match status" value="1"/>
</dbReference>
<evidence type="ECO:0000256" key="2">
    <source>
        <dbReference type="ARBA" id="ARBA00023043"/>
    </source>
</evidence>
<accession>A0AAE0IKP9</accession>
<dbReference type="SMART" id="SM00248">
    <property type="entry name" value="ANK"/>
    <property type="match status" value="4"/>
</dbReference>
<reference evidence="5" key="1">
    <citation type="journal article" date="2023" name="Mol. Phylogenet. Evol.">
        <title>Genome-scale phylogeny and comparative genomics of the fungal order Sordariales.</title>
        <authorList>
            <person name="Hensen N."/>
            <person name="Bonometti L."/>
            <person name="Westerberg I."/>
            <person name="Brannstrom I.O."/>
            <person name="Guillou S."/>
            <person name="Cros-Aarteil S."/>
            <person name="Calhoun S."/>
            <person name="Haridas S."/>
            <person name="Kuo A."/>
            <person name="Mondo S."/>
            <person name="Pangilinan J."/>
            <person name="Riley R."/>
            <person name="LaButti K."/>
            <person name="Andreopoulos B."/>
            <person name="Lipzen A."/>
            <person name="Chen C."/>
            <person name="Yan M."/>
            <person name="Daum C."/>
            <person name="Ng V."/>
            <person name="Clum A."/>
            <person name="Steindorff A."/>
            <person name="Ohm R.A."/>
            <person name="Martin F."/>
            <person name="Silar P."/>
            <person name="Natvig D.O."/>
            <person name="Lalanne C."/>
            <person name="Gautier V."/>
            <person name="Ament-Velasquez S.L."/>
            <person name="Kruys A."/>
            <person name="Hutchinson M.I."/>
            <person name="Powell A.J."/>
            <person name="Barry K."/>
            <person name="Miller A.N."/>
            <person name="Grigoriev I.V."/>
            <person name="Debuchy R."/>
            <person name="Gladieux P."/>
            <person name="Hiltunen Thoren M."/>
            <person name="Johannesson H."/>
        </authorList>
    </citation>
    <scope>NUCLEOTIDE SEQUENCE</scope>
    <source>
        <strain evidence="5">CBS 118394</strain>
    </source>
</reference>
<protein>
    <submittedName>
        <fullName evidence="5">Ankyrin repeat-containing domain protein</fullName>
    </submittedName>
</protein>
<evidence type="ECO:0000256" key="1">
    <source>
        <dbReference type="ARBA" id="ARBA00022737"/>
    </source>
</evidence>
<feature type="signal peptide" evidence="4">
    <location>
        <begin position="1"/>
        <end position="26"/>
    </location>
</feature>
<keyword evidence="4" id="KW-0732">Signal</keyword>
<sequence length="264" mass="28582">MDFASLSGATPFLLAAQLGLVDVAKALKAITEIPKRGCDKAIAKVSQRGHEDTVTYLLDLCLPLEGEACDLSEAVRHASAHGYENIDTKILEHAKSQKVLDLLSLDALICQAALFGYESQTKLFLQYGADVNTVMNQRTPLQYAVENGHASVVHYLLEVGKADVDSTAEAETDAPILLAVSKGYEAVVEDLLVFGADTAVRTRQPQHGPEGVVHLPEALHIAIWDREAAFAEMILDIFYTKATGAVLEDLSAVLLDSRRDVPRS</sequence>
<dbReference type="PROSITE" id="PS50088">
    <property type="entry name" value="ANK_REPEAT"/>
    <property type="match status" value="1"/>
</dbReference>
<evidence type="ECO:0000256" key="4">
    <source>
        <dbReference type="SAM" id="SignalP"/>
    </source>
</evidence>
<dbReference type="Proteomes" id="UP001283341">
    <property type="component" value="Unassembled WGS sequence"/>
</dbReference>
<dbReference type="AlphaFoldDB" id="A0AAE0IKP9"/>
<keyword evidence="1" id="KW-0677">Repeat</keyword>
<dbReference type="InterPro" id="IPR036770">
    <property type="entry name" value="Ankyrin_rpt-contain_sf"/>
</dbReference>
<evidence type="ECO:0000313" key="6">
    <source>
        <dbReference type="Proteomes" id="UP001283341"/>
    </source>
</evidence>
<proteinExistence type="predicted"/>
<dbReference type="PANTHER" id="PTHR24198:SF165">
    <property type="entry name" value="ANKYRIN REPEAT-CONTAINING PROTEIN-RELATED"/>
    <property type="match status" value="1"/>
</dbReference>
<feature type="chain" id="PRO_5042031398" evidence="4">
    <location>
        <begin position="27"/>
        <end position="264"/>
    </location>
</feature>
<evidence type="ECO:0000256" key="3">
    <source>
        <dbReference type="PROSITE-ProRule" id="PRU00023"/>
    </source>
</evidence>
<name>A0AAE0IKP9_9PEZI</name>
<dbReference type="PANTHER" id="PTHR24198">
    <property type="entry name" value="ANKYRIN REPEAT AND PROTEIN KINASE DOMAIN-CONTAINING PROTEIN"/>
    <property type="match status" value="1"/>
</dbReference>
<keyword evidence="2 3" id="KW-0040">ANK repeat</keyword>
<gene>
    <name evidence="5" type="ORF">B0H66DRAFT_617892</name>
</gene>